<evidence type="ECO:0000313" key="9">
    <source>
        <dbReference type="EMBL" id="MCF4007166.1"/>
    </source>
</evidence>
<keyword evidence="10" id="KW-1185">Reference proteome</keyword>
<comment type="similarity">
    <text evidence="1 8">Belongs to the beta-class carbonic anhydrase family.</text>
</comment>
<protein>
    <recommendedName>
        <fullName evidence="2 8">Carbonic anhydrase</fullName>
        <ecNumber evidence="2 8">4.2.1.1</ecNumber>
    </recommendedName>
    <alternativeName>
        <fullName evidence="8">Carbonate dehydratase</fullName>
    </alternativeName>
</protein>
<dbReference type="AlphaFoldDB" id="A0A9X1QQA2"/>
<feature type="binding site" evidence="7">
    <location>
        <position position="57"/>
    </location>
    <ligand>
        <name>Zn(2+)</name>
        <dbReference type="ChEBI" id="CHEBI:29105"/>
    </ligand>
</feature>
<evidence type="ECO:0000256" key="1">
    <source>
        <dbReference type="ARBA" id="ARBA00006217"/>
    </source>
</evidence>
<evidence type="ECO:0000256" key="6">
    <source>
        <dbReference type="ARBA" id="ARBA00048348"/>
    </source>
</evidence>
<dbReference type="SUPFAM" id="SSF53056">
    <property type="entry name" value="beta-carbonic anhydrase, cab"/>
    <property type="match status" value="1"/>
</dbReference>
<keyword evidence="4 8" id="KW-0456">Lyase</keyword>
<dbReference type="GO" id="GO:0008270">
    <property type="term" value="F:zinc ion binding"/>
    <property type="evidence" value="ECO:0007669"/>
    <property type="project" value="UniProtKB-UniRule"/>
</dbReference>
<evidence type="ECO:0000256" key="7">
    <source>
        <dbReference type="PIRSR" id="PIRSR601765-1"/>
    </source>
</evidence>
<name>A0A9X1QQA2_9CORY</name>
<proteinExistence type="inferred from homology"/>
<evidence type="ECO:0000256" key="5">
    <source>
        <dbReference type="ARBA" id="ARBA00024993"/>
    </source>
</evidence>
<evidence type="ECO:0000256" key="8">
    <source>
        <dbReference type="RuleBase" id="RU003956"/>
    </source>
</evidence>
<dbReference type="RefSeq" id="WP_236119308.1">
    <property type="nucleotide sequence ID" value="NZ_JAKGSI010000004.1"/>
</dbReference>
<comment type="function">
    <text evidence="8">Reversible hydration of carbon dioxide.</text>
</comment>
<sequence>MPLHDELTSPQAVWDELLAGNERFAAQASEHPHMHDERRAELSAGQSPRAVVLSCSDSRAPVELLFDSGLGDIFVVRTAGEILGLSVLASVEYAVNGLGCPLVVVLGHEFCGAVGAALTAVTTGELPGGFSNVLVERVTPSVLAAQREGHTESADVERVHVRHTVDTLFAQFPALREKVAEGSVGVVGARYRVSDNRVETVCSHGVE</sequence>
<evidence type="ECO:0000313" key="10">
    <source>
        <dbReference type="Proteomes" id="UP001139336"/>
    </source>
</evidence>
<dbReference type="EMBL" id="JAKGSI010000004">
    <property type="protein sequence ID" value="MCF4007166.1"/>
    <property type="molecule type" value="Genomic_DNA"/>
</dbReference>
<dbReference type="GO" id="GO:0015976">
    <property type="term" value="P:carbon utilization"/>
    <property type="evidence" value="ECO:0007669"/>
    <property type="project" value="InterPro"/>
</dbReference>
<feature type="binding site" evidence="7">
    <location>
        <position position="108"/>
    </location>
    <ligand>
        <name>Zn(2+)</name>
        <dbReference type="ChEBI" id="CHEBI:29105"/>
    </ligand>
</feature>
<keyword evidence="3 7" id="KW-0862">Zinc</keyword>
<dbReference type="CDD" id="cd03378">
    <property type="entry name" value="beta_CA_cladeC"/>
    <property type="match status" value="1"/>
</dbReference>
<comment type="cofactor">
    <cofactor evidence="7">
        <name>Zn(2+)</name>
        <dbReference type="ChEBI" id="CHEBI:29105"/>
    </cofactor>
    <text evidence="7">Binds 1 zinc ion per subunit.</text>
</comment>
<feature type="binding site" evidence="7">
    <location>
        <position position="55"/>
    </location>
    <ligand>
        <name>Zn(2+)</name>
        <dbReference type="ChEBI" id="CHEBI:29105"/>
    </ligand>
</feature>
<dbReference type="InterPro" id="IPR036874">
    <property type="entry name" value="Carbonic_anhydrase_sf"/>
</dbReference>
<dbReference type="Gene3D" id="3.40.1050.10">
    <property type="entry name" value="Carbonic anhydrase"/>
    <property type="match status" value="1"/>
</dbReference>
<organism evidence="9 10">
    <name type="scientific">Corynebacterium uropygiale</name>
    <dbReference type="NCBI Taxonomy" id="1775911"/>
    <lineage>
        <taxon>Bacteria</taxon>
        <taxon>Bacillati</taxon>
        <taxon>Actinomycetota</taxon>
        <taxon>Actinomycetes</taxon>
        <taxon>Mycobacteriales</taxon>
        <taxon>Corynebacteriaceae</taxon>
        <taxon>Corynebacterium</taxon>
    </lineage>
</organism>
<keyword evidence="7" id="KW-0479">Metal-binding</keyword>
<dbReference type="Pfam" id="PF00484">
    <property type="entry name" value="Pro_CA"/>
    <property type="match status" value="1"/>
</dbReference>
<feature type="binding site" evidence="7">
    <location>
        <position position="111"/>
    </location>
    <ligand>
        <name>Zn(2+)</name>
        <dbReference type="ChEBI" id="CHEBI:29105"/>
    </ligand>
</feature>
<evidence type="ECO:0000256" key="2">
    <source>
        <dbReference type="ARBA" id="ARBA00012925"/>
    </source>
</evidence>
<evidence type="ECO:0000256" key="4">
    <source>
        <dbReference type="ARBA" id="ARBA00023239"/>
    </source>
</evidence>
<dbReference type="EC" id="4.2.1.1" evidence="2 8"/>
<reference evidence="9" key="1">
    <citation type="submission" date="2022-01" db="EMBL/GenBank/DDBJ databases">
        <title>Corynebacterium sp. nov isolated from isolated from the feces of the greater white-fronted geese (Anser albifrons) at Poyang Lake, PR China.</title>
        <authorList>
            <person name="Liu Q."/>
        </authorList>
    </citation>
    <scope>NUCLEOTIDE SEQUENCE</scope>
    <source>
        <strain evidence="9">JCM 32435</strain>
    </source>
</reference>
<accession>A0A9X1QQA2</accession>
<dbReference type="GO" id="GO:0004089">
    <property type="term" value="F:carbonate dehydratase activity"/>
    <property type="evidence" value="ECO:0007669"/>
    <property type="project" value="UniProtKB-UniRule"/>
</dbReference>
<comment type="caution">
    <text evidence="9">The sequence shown here is derived from an EMBL/GenBank/DDBJ whole genome shotgun (WGS) entry which is preliminary data.</text>
</comment>
<dbReference type="PROSITE" id="PS00705">
    <property type="entry name" value="PROK_CO2_ANHYDRASE_2"/>
    <property type="match status" value="1"/>
</dbReference>
<evidence type="ECO:0000256" key="3">
    <source>
        <dbReference type="ARBA" id="ARBA00022833"/>
    </source>
</evidence>
<gene>
    <name evidence="9" type="ORF">L1O03_08270</name>
</gene>
<dbReference type="PANTHER" id="PTHR11002:SF79">
    <property type="entry name" value="CARBONIC ANHYDRASE 2"/>
    <property type="match status" value="1"/>
</dbReference>
<dbReference type="SMART" id="SM00947">
    <property type="entry name" value="Pro_CA"/>
    <property type="match status" value="1"/>
</dbReference>
<comment type="function">
    <text evidence="5">Catalyzes the reversible hydration of carbon dioxide to form bicarbonate.</text>
</comment>
<dbReference type="InterPro" id="IPR001765">
    <property type="entry name" value="Carbonic_anhydrase"/>
</dbReference>
<comment type="catalytic activity">
    <reaction evidence="6 8">
        <text>hydrogencarbonate + H(+) = CO2 + H2O</text>
        <dbReference type="Rhea" id="RHEA:10748"/>
        <dbReference type="ChEBI" id="CHEBI:15377"/>
        <dbReference type="ChEBI" id="CHEBI:15378"/>
        <dbReference type="ChEBI" id="CHEBI:16526"/>
        <dbReference type="ChEBI" id="CHEBI:17544"/>
        <dbReference type="EC" id="4.2.1.1"/>
    </reaction>
</comment>
<dbReference type="PANTHER" id="PTHR11002">
    <property type="entry name" value="CARBONIC ANHYDRASE"/>
    <property type="match status" value="1"/>
</dbReference>
<dbReference type="InterPro" id="IPR015892">
    <property type="entry name" value="Carbonic_anhydrase_CS"/>
</dbReference>
<dbReference type="Proteomes" id="UP001139336">
    <property type="component" value="Unassembled WGS sequence"/>
</dbReference>